<evidence type="ECO:0000313" key="2">
    <source>
        <dbReference type="EMBL" id="MDK4768982.1"/>
    </source>
</evidence>
<dbReference type="AlphaFoldDB" id="A0AAW6XAH8"/>
<reference evidence="2" key="1">
    <citation type="submission" date="2023-01" db="EMBL/GenBank/DDBJ databases">
        <title>Genomic dissection of endemic carbapenem resistance: metallo-beta-lactamase gene dissemination through clonal, plasmid and integron transfer pathways.</title>
        <authorList>
            <person name="Macesic N."/>
        </authorList>
    </citation>
    <scope>NUCLEOTIDE SEQUENCE</scope>
    <source>
        <strain evidence="3">CPO382</strain>
        <strain evidence="2">CPO573</strain>
    </source>
</reference>
<keyword evidence="5" id="KW-1185">Reference proteome</keyword>
<keyword evidence="1" id="KW-0812">Transmembrane</keyword>
<organism evidence="2 4">
    <name type="scientific">Serratia nevei</name>
    <dbReference type="NCBI Taxonomy" id="2703794"/>
    <lineage>
        <taxon>Bacteria</taxon>
        <taxon>Pseudomonadati</taxon>
        <taxon>Pseudomonadota</taxon>
        <taxon>Gammaproteobacteria</taxon>
        <taxon>Enterobacterales</taxon>
        <taxon>Yersiniaceae</taxon>
        <taxon>Serratia</taxon>
    </lineage>
</organism>
<evidence type="ECO:0000313" key="3">
    <source>
        <dbReference type="EMBL" id="MDK5174108.1"/>
    </source>
</evidence>
<feature type="transmembrane region" description="Helical" evidence="1">
    <location>
        <begin position="52"/>
        <end position="73"/>
    </location>
</feature>
<evidence type="ECO:0000256" key="1">
    <source>
        <dbReference type="SAM" id="Phobius"/>
    </source>
</evidence>
<gene>
    <name evidence="2" type="ORF">P9854_24770</name>
    <name evidence="3" type="ORF">P9921_27155</name>
</gene>
<evidence type="ECO:0000313" key="5">
    <source>
        <dbReference type="Proteomes" id="UP001174748"/>
    </source>
</evidence>
<accession>A0AAW6XAH8</accession>
<keyword evidence="1" id="KW-0472">Membrane</keyword>
<protein>
    <submittedName>
        <fullName evidence="2">Uncharacterized protein</fullName>
    </submittedName>
</protein>
<dbReference type="Proteomes" id="UP001173597">
    <property type="component" value="Unassembled WGS sequence"/>
</dbReference>
<dbReference type="EMBL" id="JARTOI010000101">
    <property type="protein sequence ID" value="MDK5174108.1"/>
    <property type="molecule type" value="Genomic_DNA"/>
</dbReference>
<proteinExistence type="predicted"/>
<dbReference type="EMBL" id="JARTLO010000049">
    <property type="protein sequence ID" value="MDK4768982.1"/>
    <property type="molecule type" value="Genomic_DNA"/>
</dbReference>
<dbReference type="Proteomes" id="UP001174748">
    <property type="component" value="Unassembled WGS sequence"/>
</dbReference>
<evidence type="ECO:0000313" key="4">
    <source>
        <dbReference type="Proteomes" id="UP001173597"/>
    </source>
</evidence>
<sequence>MNIQTVGIKLLVYLVFFCFLLFVGMALGTRLVIALIFYYQHDTFIFGWENDVVYSVKAGLAAGIPAGVGVWLMSWMKARKEKHPLPKE</sequence>
<keyword evidence="1" id="KW-1133">Transmembrane helix</keyword>
<dbReference type="RefSeq" id="WP_055313695.1">
    <property type="nucleotide sequence ID" value="NZ_CAYETX010000049.1"/>
</dbReference>
<feature type="transmembrane region" description="Helical" evidence="1">
    <location>
        <begin position="12"/>
        <end position="40"/>
    </location>
</feature>
<name>A0AAW6XAH8_9GAMM</name>
<comment type="caution">
    <text evidence="2">The sequence shown here is derived from an EMBL/GenBank/DDBJ whole genome shotgun (WGS) entry which is preliminary data.</text>
</comment>